<name>A0A3M7S6M4_BRAPC</name>
<dbReference type="EMBL" id="REGN01001958">
    <property type="protein sequence ID" value="RNA31277.1"/>
    <property type="molecule type" value="Genomic_DNA"/>
</dbReference>
<evidence type="ECO:0000313" key="8">
    <source>
        <dbReference type="EMBL" id="RNA31277.1"/>
    </source>
</evidence>
<dbReference type="SUPFAM" id="SSF55205">
    <property type="entry name" value="EPT/RTPC-like"/>
    <property type="match status" value="1"/>
</dbReference>
<evidence type="ECO:0000256" key="4">
    <source>
        <dbReference type="ARBA" id="ARBA00023242"/>
    </source>
</evidence>
<dbReference type="InterPro" id="IPR023797">
    <property type="entry name" value="RNA3'_phos_cyclase_dom"/>
</dbReference>
<evidence type="ECO:0000256" key="2">
    <source>
        <dbReference type="ARBA" id="ARBA00007089"/>
    </source>
</evidence>
<dbReference type="GO" id="GO:0005730">
    <property type="term" value="C:nucleolus"/>
    <property type="evidence" value="ECO:0007669"/>
    <property type="project" value="UniProtKB-SubCell"/>
</dbReference>
<dbReference type="Gene3D" id="3.30.360.20">
    <property type="entry name" value="RNA 3'-terminal phosphate cyclase, insert domain"/>
    <property type="match status" value="1"/>
</dbReference>
<dbReference type="NCBIfam" id="TIGR03400">
    <property type="entry name" value="18S_RNA_Rcl1p"/>
    <property type="match status" value="1"/>
</dbReference>
<keyword evidence="9" id="KW-1185">Reference proteome</keyword>
<dbReference type="InterPro" id="IPR036553">
    <property type="entry name" value="RPTC_insert"/>
</dbReference>
<dbReference type="GO" id="GO:0004521">
    <property type="term" value="F:RNA endonuclease activity"/>
    <property type="evidence" value="ECO:0007669"/>
    <property type="project" value="TreeGrafter"/>
</dbReference>
<keyword evidence="4" id="KW-0539">Nucleus</keyword>
<dbReference type="PANTHER" id="PTHR11096:SF1">
    <property type="entry name" value="RNA 3'-TERMINAL PHOSPHATE CYCLASE-LIKE PROTEIN"/>
    <property type="match status" value="1"/>
</dbReference>
<proteinExistence type="inferred from homology"/>
<evidence type="ECO:0000256" key="5">
    <source>
        <dbReference type="SAM" id="MobiDB-lite"/>
    </source>
</evidence>
<evidence type="ECO:0000313" key="9">
    <source>
        <dbReference type="Proteomes" id="UP000276133"/>
    </source>
</evidence>
<dbReference type="GO" id="GO:0000479">
    <property type="term" value="P:endonucleolytic cleavage of tricistronic rRNA transcript (SSU-rRNA, 5.8S rRNA, LSU-rRNA)"/>
    <property type="evidence" value="ECO:0007669"/>
    <property type="project" value="TreeGrafter"/>
</dbReference>
<dbReference type="PROSITE" id="PS01287">
    <property type="entry name" value="RTC"/>
    <property type="match status" value="1"/>
</dbReference>
<keyword evidence="3" id="KW-0690">Ribosome biogenesis</keyword>
<dbReference type="InterPro" id="IPR016443">
    <property type="entry name" value="RNA3'_term_phos_cyc_type_2"/>
</dbReference>
<dbReference type="InterPro" id="IPR037136">
    <property type="entry name" value="RNA3'_phos_cyclase_dom_sf"/>
</dbReference>
<dbReference type="InterPro" id="IPR013792">
    <property type="entry name" value="RNA3'P_cycl/enolpyr_Trfase_a/b"/>
</dbReference>
<dbReference type="PANTHER" id="PTHR11096">
    <property type="entry name" value="RNA 3' TERMINAL PHOSPHATE CYCLASE"/>
    <property type="match status" value="1"/>
</dbReference>
<evidence type="ECO:0000256" key="1">
    <source>
        <dbReference type="ARBA" id="ARBA00004604"/>
    </source>
</evidence>
<evidence type="ECO:0000256" key="3">
    <source>
        <dbReference type="ARBA" id="ARBA00022517"/>
    </source>
</evidence>
<dbReference type="Gene3D" id="3.65.10.20">
    <property type="entry name" value="RNA 3'-terminal phosphate cyclase domain"/>
    <property type="match status" value="1"/>
</dbReference>
<gene>
    <name evidence="8" type="ORF">BpHYR1_033871</name>
</gene>
<feature type="domain" description="RNA 3'-terminal phosphate cyclase insert" evidence="7">
    <location>
        <begin position="176"/>
        <end position="282"/>
    </location>
</feature>
<comment type="caution">
    <text evidence="8">The sequence shown here is derived from an EMBL/GenBank/DDBJ whole genome shotgun (WGS) entry which is preliminary data.</text>
</comment>
<dbReference type="Pfam" id="PF01137">
    <property type="entry name" value="RTC"/>
    <property type="match status" value="1"/>
</dbReference>
<dbReference type="AlphaFoldDB" id="A0A3M7S6M4"/>
<comment type="subcellular location">
    <subcellularLocation>
        <location evidence="1">Nucleus</location>
        <location evidence="1">Nucleolus</location>
    </subcellularLocation>
</comment>
<accession>A0A3M7S6M4</accession>
<dbReference type="OrthoDB" id="1911237at2759"/>
<dbReference type="InterPro" id="IPR013791">
    <property type="entry name" value="RNA3'-term_phos_cycl_insert"/>
</dbReference>
<dbReference type="Pfam" id="PF05189">
    <property type="entry name" value="RTC_insert"/>
    <property type="match status" value="1"/>
</dbReference>
<comment type="similarity">
    <text evidence="2">Belongs to the RNA 3'-terminal cyclase family. Type 2 subfamily.</text>
</comment>
<sequence length="435" mass="48650">MTNDSDCPLRIKIILSVLSGKPLKLKNIRRNEHEPGLKDFEVNLLKLVDKLTSGTRTDINETGTSLYFVPGILIGGKIEHDCGTERSIGYFLQTIMCMAPFTKTPLELTLTGITNDPDDVSVDLIKYSSIPIFKRFIGSDDGLEFKVLKRGAKPGGGGEILFKCPTKMKLIPVNLTDPGKIKRIRGIAYAMRVAPAVCNRMVEKAKGTLLKFIPDIYIISDHQKKDTAGNSPGFGLTLVAETTNGTFLCGEACSTPKGSDSQEPNVPEDIALKATHNLLEEIYRGGCVDSANQFIAYMLMVINQRDVSRILSGIFSPFSIHFMRAIKDSFGVRFKIEPCRSQEVDFNHKKIIQEKEDEKNAKKKKRKRNLQLPAEINASENESEVDEEEEQKKKKQKLDDEEKEKSIKEYLKLGHEKLLLSCLGIGFTNLSKTYI</sequence>
<protein>
    <submittedName>
        <fullName evidence="8">RNA 3-terminal phosphate cyclase</fullName>
    </submittedName>
</protein>
<feature type="domain" description="RNA 3'-terminal phosphate cyclase" evidence="6">
    <location>
        <begin position="9"/>
        <end position="336"/>
    </location>
</feature>
<organism evidence="8 9">
    <name type="scientific">Brachionus plicatilis</name>
    <name type="common">Marine rotifer</name>
    <name type="synonym">Brachionus muelleri</name>
    <dbReference type="NCBI Taxonomy" id="10195"/>
    <lineage>
        <taxon>Eukaryota</taxon>
        <taxon>Metazoa</taxon>
        <taxon>Spiralia</taxon>
        <taxon>Gnathifera</taxon>
        <taxon>Rotifera</taxon>
        <taxon>Eurotatoria</taxon>
        <taxon>Monogononta</taxon>
        <taxon>Pseudotrocha</taxon>
        <taxon>Ploima</taxon>
        <taxon>Brachionidae</taxon>
        <taxon>Brachionus</taxon>
    </lineage>
</organism>
<evidence type="ECO:0000259" key="7">
    <source>
        <dbReference type="Pfam" id="PF05189"/>
    </source>
</evidence>
<dbReference type="CDD" id="cd00875">
    <property type="entry name" value="RNA_Cyclase_Class_I"/>
    <property type="match status" value="1"/>
</dbReference>
<dbReference type="Proteomes" id="UP000276133">
    <property type="component" value="Unassembled WGS sequence"/>
</dbReference>
<evidence type="ECO:0000259" key="6">
    <source>
        <dbReference type="Pfam" id="PF01137"/>
    </source>
</evidence>
<reference evidence="8 9" key="1">
    <citation type="journal article" date="2018" name="Sci. Rep.">
        <title>Genomic signatures of local adaptation to the degree of environmental predictability in rotifers.</title>
        <authorList>
            <person name="Franch-Gras L."/>
            <person name="Hahn C."/>
            <person name="Garcia-Roger E.M."/>
            <person name="Carmona M.J."/>
            <person name="Serra M."/>
            <person name="Gomez A."/>
        </authorList>
    </citation>
    <scope>NUCLEOTIDE SEQUENCE [LARGE SCALE GENOMIC DNA]</scope>
    <source>
        <strain evidence="8">HYR1</strain>
    </source>
</reference>
<dbReference type="InterPro" id="IPR000228">
    <property type="entry name" value="RNA3'_term_phos_cyc"/>
</dbReference>
<dbReference type="InterPro" id="IPR020719">
    <property type="entry name" value="RNA3'_term_phos_cycl-like_CS"/>
</dbReference>
<dbReference type="STRING" id="10195.A0A3M7S6M4"/>
<feature type="region of interest" description="Disordered" evidence="5">
    <location>
        <begin position="373"/>
        <end position="404"/>
    </location>
</feature>